<dbReference type="EMBL" id="KZ678394">
    <property type="protein sequence ID" value="PSR97107.1"/>
    <property type="molecule type" value="Genomic_DNA"/>
</dbReference>
<reference evidence="2 3" key="1">
    <citation type="journal article" date="2018" name="Mycol. Prog.">
        <title>Coniella lustricola, a new species from submerged detritus.</title>
        <authorList>
            <person name="Raudabaugh D.B."/>
            <person name="Iturriaga T."/>
            <person name="Carver A."/>
            <person name="Mondo S."/>
            <person name="Pangilinan J."/>
            <person name="Lipzen A."/>
            <person name="He G."/>
            <person name="Amirebrahimi M."/>
            <person name="Grigoriev I.V."/>
            <person name="Miller A.N."/>
        </authorList>
    </citation>
    <scope>NUCLEOTIDE SEQUENCE [LARGE SCALE GENOMIC DNA]</scope>
    <source>
        <strain evidence="2 3">B22-T-1</strain>
    </source>
</reference>
<keyword evidence="3" id="KW-1185">Reference proteome</keyword>
<organism evidence="2 3">
    <name type="scientific">Coniella lustricola</name>
    <dbReference type="NCBI Taxonomy" id="2025994"/>
    <lineage>
        <taxon>Eukaryota</taxon>
        <taxon>Fungi</taxon>
        <taxon>Dikarya</taxon>
        <taxon>Ascomycota</taxon>
        <taxon>Pezizomycotina</taxon>
        <taxon>Sordariomycetes</taxon>
        <taxon>Sordariomycetidae</taxon>
        <taxon>Diaporthales</taxon>
        <taxon>Schizoparmaceae</taxon>
        <taxon>Coniella</taxon>
    </lineage>
</organism>
<evidence type="ECO:0000313" key="2">
    <source>
        <dbReference type="EMBL" id="PSR97107.1"/>
    </source>
</evidence>
<name>A0A2T3AG00_9PEZI</name>
<sequence length="249" mass="27106">MPNHAVGIKVHATKKSQDSTKDADAICALCRGRDSRLSKRMNELLSRGSSCQYSVAQNQQQGQRHTLSRNIRTMLPVSECLAGGRRPLLLCRAVFLSCWTAVDDQADDYMCLAVRGGRSHLQATRCVDWNACGTQAARKGGLFLGHQPWLGLIILPLCDLSLASAVATGCVVEWESRRQEGKATGRGLTAGPKAVDRPCLVLVLLVLLPILLRFSLCMYCRTAMSCCVAPETLAVCVLPQATSAYEQTR</sequence>
<dbReference type="InParanoid" id="A0A2T3AG00"/>
<proteinExistence type="predicted"/>
<evidence type="ECO:0000256" key="1">
    <source>
        <dbReference type="SAM" id="Phobius"/>
    </source>
</evidence>
<dbReference type="Proteomes" id="UP000241462">
    <property type="component" value="Unassembled WGS sequence"/>
</dbReference>
<protein>
    <submittedName>
        <fullName evidence="2">Uncharacterized protein</fullName>
    </submittedName>
</protein>
<keyword evidence="1" id="KW-0472">Membrane</keyword>
<evidence type="ECO:0000313" key="3">
    <source>
        <dbReference type="Proteomes" id="UP000241462"/>
    </source>
</evidence>
<gene>
    <name evidence="2" type="ORF">BD289DRAFT_118235</name>
</gene>
<keyword evidence="1" id="KW-1133">Transmembrane helix</keyword>
<keyword evidence="1" id="KW-0812">Transmembrane</keyword>
<dbReference type="AlphaFoldDB" id="A0A2T3AG00"/>
<feature type="transmembrane region" description="Helical" evidence="1">
    <location>
        <begin position="195"/>
        <end position="216"/>
    </location>
</feature>
<accession>A0A2T3AG00</accession>